<dbReference type="SMART" id="SM00116">
    <property type="entry name" value="CBS"/>
    <property type="match status" value="2"/>
</dbReference>
<proteinExistence type="predicted"/>
<keyword evidence="1 2" id="KW-0129">CBS domain</keyword>
<dbReference type="AlphaFoldDB" id="A0A5M6DD72"/>
<dbReference type="PANTHER" id="PTHR43080">
    <property type="entry name" value="CBS DOMAIN-CONTAINING PROTEIN CBSX3, MITOCHONDRIAL"/>
    <property type="match status" value="1"/>
</dbReference>
<evidence type="ECO:0000313" key="4">
    <source>
        <dbReference type="EMBL" id="KAA5543125.1"/>
    </source>
</evidence>
<protein>
    <submittedName>
        <fullName evidence="4">CBS domain-containing protein</fullName>
    </submittedName>
</protein>
<dbReference type="Proteomes" id="UP000324479">
    <property type="component" value="Unassembled WGS sequence"/>
</dbReference>
<dbReference type="PROSITE" id="PS51371">
    <property type="entry name" value="CBS"/>
    <property type="match status" value="2"/>
</dbReference>
<keyword evidence="5" id="KW-1185">Reference proteome</keyword>
<dbReference type="Gene3D" id="3.10.580.10">
    <property type="entry name" value="CBS-domain"/>
    <property type="match status" value="1"/>
</dbReference>
<feature type="domain" description="CBS" evidence="3">
    <location>
        <begin position="196"/>
        <end position="249"/>
    </location>
</feature>
<gene>
    <name evidence="4" type="ORF">FYK55_12635</name>
</gene>
<name>A0A5M6DD72_9BACT</name>
<sequence length="249" mass="27484">MRANANDIALGCRCGIELAHLGCGRRSRAGMTKNRHLLTRKRRVQLGRCASPDRRTGALCEFDRFRHLPQHDRFPRVGFVAFPHPLVCIGESKMNTAKADSVPTHSAMQRQPITVQENETIFDAVDKVCTHHVSALPVVDEGGFLKGLISGSDLLRLIRDELKVPEEDESSTAKLVAKLSEESRARLAETSIASAMRGSVVTAKQKDSLQEIAKLMVIHQIHHIPIVGEGQKLLGLVSSMDLVRIFAEN</sequence>
<dbReference type="PANTHER" id="PTHR43080:SF2">
    <property type="entry name" value="CBS DOMAIN-CONTAINING PROTEIN"/>
    <property type="match status" value="1"/>
</dbReference>
<dbReference type="SUPFAM" id="SSF54631">
    <property type="entry name" value="CBS-domain pair"/>
    <property type="match status" value="1"/>
</dbReference>
<reference evidence="4 5" key="1">
    <citation type="submission" date="2019-08" db="EMBL/GenBank/DDBJ databases">
        <authorList>
            <person name="Dhanesh K."/>
            <person name="Kumar G."/>
            <person name="Sasikala C."/>
            <person name="Venkata Ramana C."/>
        </authorList>
    </citation>
    <scope>NUCLEOTIDE SEQUENCE [LARGE SCALE GENOMIC DNA]</scope>
    <source>
        <strain evidence="4 5">JC645</strain>
    </source>
</reference>
<dbReference type="EMBL" id="VWOX01000006">
    <property type="protein sequence ID" value="KAA5543125.1"/>
    <property type="molecule type" value="Genomic_DNA"/>
</dbReference>
<evidence type="ECO:0000256" key="1">
    <source>
        <dbReference type="ARBA" id="ARBA00023122"/>
    </source>
</evidence>
<dbReference type="InterPro" id="IPR000644">
    <property type="entry name" value="CBS_dom"/>
</dbReference>
<feature type="domain" description="CBS" evidence="3">
    <location>
        <begin position="108"/>
        <end position="164"/>
    </location>
</feature>
<accession>A0A5M6DD72</accession>
<evidence type="ECO:0000256" key="2">
    <source>
        <dbReference type="PROSITE-ProRule" id="PRU00703"/>
    </source>
</evidence>
<dbReference type="InterPro" id="IPR051257">
    <property type="entry name" value="Diverse_CBS-Domain"/>
</dbReference>
<comment type="caution">
    <text evidence="4">The sequence shown here is derived from an EMBL/GenBank/DDBJ whole genome shotgun (WGS) entry which is preliminary data.</text>
</comment>
<organism evidence="4 5">
    <name type="scientific">Roseiconus nitratireducens</name>
    <dbReference type="NCBI Taxonomy" id="2605748"/>
    <lineage>
        <taxon>Bacteria</taxon>
        <taxon>Pseudomonadati</taxon>
        <taxon>Planctomycetota</taxon>
        <taxon>Planctomycetia</taxon>
        <taxon>Pirellulales</taxon>
        <taxon>Pirellulaceae</taxon>
        <taxon>Roseiconus</taxon>
    </lineage>
</organism>
<dbReference type="InterPro" id="IPR046342">
    <property type="entry name" value="CBS_dom_sf"/>
</dbReference>
<dbReference type="Pfam" id="PF00571">
    <property type="entry name" value="CBS"/>
    <property type="match status" value="2"/>
</dbReference>
<evidence type="ECO:0000313" key="5">
    <source>
        <dbReference type="Proteomes" id="UP000324479"/>
    </source>
</evidence>
<evidence type="ECO:0000259" key="3">
    <source>
        <dbReference type="PROSITE" id="PS51371"/>
    </source>
</evidence>